<feature type="domain" description="HMG box" evidence="3">
    <location>
        <begin position="58"/>
        <end position="128"/>
    </location>
</feature>
<dbReference type="GO" id="GO:0005634">
    <property type="term" value="C:nucleus"/>
    <property type="evidence" value="ECO:0007669"/>
    <property type="project" value="UniProtKB-UniRule"/>
</dbReference>
<feature type="compositionally biased region" description="Low complexity" evidence="2">
    <location>
        <begin position="157"/>
        <end position="181"/>
    </location>
</feature>
<gene>
    <name evidence="4" type="ORF">AGERDE_LOCUS5294</name>
</gene>
<dbReference type="CDD" id="cd01389">
    <property type="entry name" value="HMG-box_ROX1-like"/>
    <property type="match status" value="1"/>
</dbReference>
<keyword evidence="1" id="KW-0238">DNA-binding</keyword>
<evidence type="ECO:0000259" key="3">
    <source>
        <dbReference type="PROSITE" id="PS50118"/>
    </source>
</evidence>
<name>A0A9N9A9D7_9GLOM</name>
<sequence length="441" mass="49887">MTTTSIDTTTSNNDHTANTLSECEKKMLRDPPYKLSLSMDELLAPAKRTRKNKKDSNNPRQQNKWIIFRKDYEAKLRLLNPNATYKIQDISKEYGAEWRSQPSEVNKYFDLLQRIAFEKHKLAYPNYKYSPKKKESVFREDNNELYEDDEDDECEENNNSNNNCVVSDSSSINVSSNSTTMNSSAESSTIFEFNLPQRSQYTPIGALFSKQLDFHSNECMPSATASPLTQHPISIPENFDTSAAPLSSFSFSNELNSEYNNLVYGLGNITTNNNELIPSISPNYTINNDAGTAIDTFNVNEINSLGQLDFSQTNRNNNQITIFNEFDSDNPLNFAENNYLSTETNNFDVAPIYELLEADPKESFGFNSNYDINNNDPILISSPQNPFTIITNPLIFSNTLLISPSSLQSLFIPEYLDYDSTFLAGDLSEITSDDSQFGVFA</sequence>
<evidence type="ECO:0000313" key="4">
    <source>
        <dbReference type="EMBL" id="CAG8522183.1"/>
    </source>
</evidence>
<dbReference type="SUPFAM" id="SSF47095">
    <property type="entry name" value="HMG-box"/>
    <property type="match status" value="1"/>
</dbReference>
<proteinExistence type="predicted"/>
<comment type="caution">
    <text evidence="4">The sequence shown here is derived from an EMBL/GenBank/DDBJ whole genome shotgun (WGS) entry which is preliminary data.</text>
</comment>
<dbReference type="Proteomes" id="UP000789831">
    <property type="component" value="Unassembled WGS sequence"/>
</dbReference>
<dbReference type="GO" id="GO:0003677">
    <property type="term" value="F:DNA binding"/>
    <property type="evidence" value="ECO:0007669"/>
    <property type="project" value="UniProtKB-UniRule"/>
</dbReference>
<keyword evidence="1" id="KW-0539">Nucleus</keyword>
<evidence type="ECO:0000256" key="2">
    <source>
        <dbReference type="SAM" id="MobiDB-lite"/>
    </source>
</evidence>
<reference evidence="4" key="1">
    <citation type="submission" date="2021-06" db="EMBL/GenBank/DDBJ databases">
        <authorList>
            <person name="Kallberg Y."/>
            <person name="Tangrot J."/>
            <person name="Rosling A."/>
        </authorList>
    </citation>
    <scope>NUCLEOTIDE SEQUENCE</scope>
    <source>
        <strain evidence="4">MT106</strain>
    </source>
</reference>
<keyword evidence="5" id="KW-1185">Reference proteome</keyword>
<feature type="compositionally biased region" description="Low complexity" evidence="2">
    <location>
        <begin position="1"/>
        <end position="16"/>
    </location>
</feature>
<dbReference type="InterPro" id="IPR009071">
    <property type="entry name" value="HMG_box_dom"/>
</dbReference>
<organism evidence="4 5">
    <name type="scientific">Ambispora gerdemannii</name>
    <dbReference type="NCBI Taxonomy" id="144530"/>
    <lineage>
        <taxon>Eukaryota</taxon>
        <taxon>Fungi</taxon>
        <taxon>Fungi incertae sedis</taxon>
        <taxon>Mucoromycota</taxon>
        <taxon>Glomeromycotina</taxon>
        <taxon>Glomeromycetes</taxon>
        <taxon>Archaeosporales</taxon>
        <taxon>Ambisporaceae</taxon>
        <taxon>Ambispora</taxon>
    </lineage>
</organism>
<feature type="DNA-binding region" description="HMG box" evidence="1">
    <location>
        <begin position="58"/>
        <end position="128"/>
    </location>
</feature>
<dbReference type="InterPro" id="IPR036910">
    <property type="entry name" value="HMG_box_dom_sf"/>
</dbReference>
<evidence type="ECO:0000256" key="1">
    <source>
        <dbReference type="PROSITE-ProRule" id="PRU00267"/>
    </source>
</evidence>
<accession>A0A9N9A9D7</accession>
<dbReference type="AlphaFoldDB" id="A0A9N9A9D7"/>
<feature type="compositionally biased region" description="Acidic residues" evidence="2">
    <location>
        <begin position="147"/>
        <end position="156"/>
    </location>
</feature>
<dbReference type="Pfam" id="PF00505">
    <property type="entry name" value="HMG_box"/>
    <property type="match status" value="1"/>
</dbReference>
<feature type="region of interest" description="Disordered" evidence="2">
    <location>
        <begin position="147"/>
        <end position="181"/>
    </location>
</feature>
<feature type="region of interest" description="Disordered" evidence="2">
    <location>
        <begin position="1"/>
        <end position="25"/>
    </location>
</feature>
<dbReference type="EMBL" id="CAJVPL010000697">
    <property type="protein sequence ID" value="CAG8522183.1"/>
    <property type="molecule type" value="Genomic_DNA"/>
</dbReference>
<dbReference type="OrthoDB" id="6247875at2759"/>
<dbReference type="PROSITE" id="PS50118">
    <property type="entry name" value="HMG_BOX_2"/>
    <property type="match status" value="1"/>
</dbReference>
<protein>
    <submittedName>
        <fullName evidence="4">12015_t:CDS:1</fullName>
    </submittedName>
</protein>
<evidence type="ECO:0000313" key="5">
    <source>
        <dbReference type="Proteomes" id="UP000789831"/>
    </source>
</evidence>
<dbReference type="Gene3D" id="1.10.30.10">
    <property type="entry name" value="High mobility group box domain"/>
    <property type="match status" value="1"/>
</dbReference>